<organism evidence="2 3">
    <name type="scientific">Xylaria flabelliformis</name>
    <dbReference type="NCBI Taxonomy" id="2512241"/>
    <lineage>
        <taxon>Eukaryota</taxon>
        <taxon>Fungi</taxon>
        <taxon>Dikarya</taxon>
        <taxon>Ascomycota</taxon>
        <taxon>Pezizomycotina</taxon>
        <taxon>Sordariomycetes</taxon>
        <taxon>Xylariomycetidae</taxon>
        <taxon>Xylariales</taxon>
        <taxon>Xylariaceae</taxon>
        <taxon>Xylaria</taxon>
    </lineage>
</organism>
<evidence type="ECO:0000256" key="1">
    <source>
        <dbReference type="SAM" id="MobiDB-lite"/>
    </source>
</evidence>
<keyword evidence="3" id="KW-1185">Reference proteome</keyword>
<dbReference type="Proteomes" id="UP000319160">
    <property type="component" value="Unassembled WGS sequence"/>
</dbReference>
<comment type="caution">
    <text evidence="2">The sequence shown here is derived from an EMBL/GenBank/DDBJ whole genome shotgun (WGS) entry which is preliminary data.</text>
</comment>
<dbReference type="OrthoDB" id="5273928at2759"/>
<proteinExistence type="predicted"/>
<feature type="compositionally biased region" description="Low complexity" evidence="1">
    <location>
        <begin position="440"/>
        <end position="449"/>
    </location>
</feature>
<protein>
    <submittedName>
        <fullName evidence="2">Uncharacterized protein</fullName>
    </submittedName>
</protein>
<gene>
    <name evidence="2" type="ORF">FHL15_008504</name>
</gene>
<name>A0A553HRH5_9PEZI</name>
<feature type="region of interest" description="Disordered" evidence="1">
    <location>
        <begin position="439"/>
        <end position="481"/>
    </location>
</feature>
<dbReference type="AlphaFoldDB" id="A0A553HRH5"/>
<evidence type="ECO:0000313" key="3">
    <source>
        <dbReference type="Proteomes" id="UP000319160"/>
    </source>
</evidence>
<sequence>MSTSKEYDPITGQVFHQWNVPVPDIMSNSWNRICIPQNFIIRIPPNHSSVSRGPAPLVDMCLRAAIPHINEIEKAHLQDLPTRLVGRIWKDLKRFRAPSVETWKLIVTRFAGDEKAAPYYCPLLMRYLTSFKKTQPLAAYIEPLISNTFDFLAHLTITGNIKGNTPELLQLIQLKNLAVLEFIQPDEEDSLASPKLTDSILREWSRTPDPFPVLRVLRIWANDYVTRHSLRYINAFPSLVLYNVAGKKRDWAMKSEEPGWKFEKQQWTRRLDIALSESFHLLQDGIPDDRWKLDTQFTTMLELFQEFFCLEAGIAVFSRENYEAKLTKEPNIMPASTPFEIIFSDSLWGFFIYSHIGRLISDRDLIAQGLDLSENASINGSYFIYSPRPMLHLVLTDENHDHEWQTDGEYRFTDPFIIRGFETHLSFIRKDYHLSKKRASGSTTATGSESAKRAPAVPSPTHRPLKKRRDISSILESFNNT</sequence>
<dbReference type="EMBL" id="VFLP01000054">
    <property type="protein sequence ID" value="TRX90531.1"/>
    <property type="molecule type" value="Genomic_DNA"/>
</dbReference>
<accession>A0A553HRH5</accession>
<evidence type="ECO:0000313" key="2">
    <source>
        <dbReference type="EMBL" id="TRX90531.1"/>
    </source>
</evidence>
<reference evidence="3" key="1">
    <citation type="submission" date="2019-06" db="EMBL/GenBank/DDBJ databases">
        <title>Draft genome sequence of the griseofulvin-producing fungus Xylaria cubensis strain G536.</title>
        <authorList>
            <person name="Mead M.E."/>
            <person name="Raja H.A."/>
            <person name="Steenwyk J.L."/>
            <person name="Knowles S.L."/>
            <person name="Oberlies N.H."/>
            <person name="Rokas A."/>
        </authorList>
    </citation>
    <scope>NUCLEOTIDE SEQUENCE [LARGE SCALE GENOMIC DNA]</scope>
    <source>
        <strain evidence="3">G536</strain>
    </source>
</reference>